<dbReference type="Gene3D" id="3.40.50.150">
    <property type="entry name" value="Vaccinia Virus protein VP39"/>
    <property type="match status" value="1"/>
</dbReference>
<evidence type="ECO:0000256" key="1">
    <source>
        <dbReference type="ARBA" id="ARBA00022603"/>
    </source>
</evidence>
<keyword evidence="6" id="KW-1185">Reference proteome</keyword>
<dbReference type="PANTHER" id="PTHR14614:SF164">
    <property type="entry name" value="HISTONE-ARGININE METHYLTRANSFERASE METTL23"/>
    <property type="match status" value="1"/>
</dbReference>
<dbReference type="GO" id="GO:0032259">
    <property type="term" value="P:methylation"/>
    <property type="evidence" value="ECO:0007669"/>
    <property type="project" value="UniProtKB-KW"/>
</dbReference>
<comment type="caution">
    <text evidence="5">The sequence shown here is derived from an EMBL/GenBank/DDBJ whole genome shotgun (WGS) entry which is preliminary data.</text>
</comment>
<dbReference type="EMBL" id="JAWDGP010004972">
    <property type="protein sequence ID" value="KAK3760516.1"/>
    <property type="molecule type" value="Genomic_DNA"/>
</dbReference>
<dbReference type="InterPro" id="IPR019410">
    <property type="entry name" value="Methyltransf_16"/>
</dbReference>
<dbReference type="GO" id="GO:0005634">
    <property type="term" value="C:nucleus"/>
    <property type="evidence" value="ECO:0007669"/>
    <property type="project" value="TreeGrafter"/>
</dbReference>
<dbReference type="Pfam" id="PF10294">
    <property type="entry name" value="Methyltransf_16"/>
    <property type="match status" value="1"/>
</dbReference>
<reference evidence="5" key="1">
    <citation type="journal article" date="2023" name="G3 (Bethesda)">
        <title>A reference genome for the long-term kleptoplast-retaining sea slug Elysia crispata morphotype clarki.</title>
        <authorList>
            <person name="Eastman K.E."/>
            <person name="Pendleton A.L."/>
            <person name="Shaikh M.A."/>
            <person name="Suttiyut T."/>
            <person name="Ogas R."/>
            <person name="Tomko P."/>
            <person name="Gavelis G."/>
            <person name="Widhalm J.R."/>
            <person name="Wisecaver J.H."/>
        </authorList>
    </citation>
    <scope>NUCLEOTIDE SEQUENCE</scope>
    <source>
        <strain evidence="5">ECLA1</strain>
    </source>
</reference>
<dbReference type="GO" id="GO:0005737">
    <property type="term" value="C:cytoplasm"/>
    <property type="evidence" value="ECO:0007669"/>
    <property type="project" value="TreeGrafter"/>
</dbReference>
<sequence length="171" mass="19087">MSTEKVTHTRFVFQDANSEDCLEVIIPEVAEESYGLYIWPCSPVLAQYVWQRRAYVKSKNVLEVGAGTALPGIVAAKCGATITLSDHIASPHCLDRCHQSAEVNGLSDVRVVGVTWGRVSQVLCDLKPLDLILASDCFYDTKDFEDVLMTMAFLLENNPNAEVWVSYQDRR</sequence>
<evidence type="ECO:0000256" key="3">
    <source>
        <dbReference type="ARBA" id="ARBA00022691"/>
    </source>
</evidence>
<protein>
    <recommendedName>
        <fullName evidence="7">Methyltransferase-like protein 23</fullName>
    </recommendedName>
</protein>
<dbReference type="PANTHER" id="PTHR14614">
    <property type="entry name" value="HEPATOCELLULAR CARCINOMA-ASSOCIATED ANTIGEN"/>
    <property type="match status" value="1"/>
</dbReference>
<keyword evidence="1" id="KW-0489">Methyltransferase</keyword>
<gene>
    <name evidence="5" type="ORF">RRG08_022801</name>
</gene>
<accession>A0AAE1D7T7</accession>
<proteinExistence type="inferred from homology"/>
<keyword evidence="3" id="KW-0949">S-adenosyl-L-methionine</keyword>
<evidence type="ECO:0000313" key="6">
    <source>
        <dbReference type="Proteomes" id="UP001283361"/>
    </source>
</evidence>
<dbReference type="Proteomes" id="UP001283361">
    <property type="component" value="Unassembled WGS sequence"/>
</dbReference>
<dbReference type="AlphaFoldDB" id="A0AAE1D7T7"/>
<organism evidence="5 6">
    <name type="scientific">Elysia crispata</name>
    <name type="common">lettuce slug</name>
    <dbReference type="NCBI Taxonomy" id="231223"/>
    <lineage>
        <taxon>Eukaryota</taxon>
        <taxon>Metazoa</taxon>
        <taxon>Spiralia</taxon>
        <taxon>Lophotrochozoa</taxon>
        <taxon>Mollusca</taxon>
        <taxon>Gastropoda</taxon>
        <taxon>Heterobranchia</taxon>
        <taxon>Euthyneura</taxon>
        <taxon>Panpulmonata</taxon>
        <taxon>Sacoglossa</taxon>
        <taxon>Placobranchoidea</taxon>
        <taxon>Plakobranchidae</taxon>
        <taxon>Elysia</taxon>
    </lineage>
</organism>
<evidence type="ECO:0008006" key="7">
    <source>
        <dbReference type="Google" id="ProtNLM"/>
    </source>
</evidence>
<dbReference type="InterPro" id="IPR029063">
    <property type="entry name" value="SAM-dependent_MTases_sf"/>
</dbReference>
<comment type="similarity">
    <text evidence="4">Belongs to the methyltransferase superfamily. METTL23 family.</text>
</comment>
<name>A0AAE1D7T7_9GAST</name>
<evidence type="ECO:0000256" key="2">
    <source>
        <dbReference type="ARBA" id="ARBA00022679"/>
    </source>
</evidence>
<dbReference type="GO" id="GO:0008168">
    <property type="term" value="F:methyltransferase activity"/>
    <property type="evidence" value="ECO:0007669"/>
    <property type="project" value="UniProtKB-KW"/>
</dbReference>
<evidence type="ECO:0000256" key="4">
    <source>
        <dbReference type="ARBA" id="ARBA00043988"/>
    </source>
</evidence>
<dbReference type="SUPFAM" id="SSF53335">
    <property type="entry name" value="S-adenosyl-L-methionine-dependent methyltransferases"/>
    <property type="match status" value="1"/>
</dbReference>
<evidence type="ECO:0000313" key="5">
    <source>
        <dbReference type="EMBL" id="KAK3760516.1"/>
    </source>
</evidence>
<keyword evidence="2" id="KW-0808">Transferase</keyword>